<proteinExistence type="predicted"/>
<dbReference type="Proteomes" id="UP001233999">
    <property type="component" value="Unassembled WGS sequence"/>
</dbReference>
<dbReference type="EMBL" id="JASPKZ010000032">
    <property type="protein sequence ID" value="KAJ9601178.1"/>
    <property type="molecule type" value="Genomic_DNA"/>
</dbReference>
<comment type="caution">
    <text evidence="1">The sequence shown here is derived from an EMBL/GenBank/DDBJ whole genome shotgun (WGS) entry which is preliminary data.</text>
</comment>
<reference evidence="1" key="2">
    <citation type="submission" date="2023-05" db="EMBL/GenBank/DDBJ databases">
        <authorList>
            <person name="Fouks B."/>
        </authorList>
    </citation>
    <scope>NUCLEOTIDE SEQUENCE</scope>
    <source>
        <strain evidence="1">Stay&amp;Tobe</strain>
        <tissue evidence="1">Testes</tissue>
    </source>
</reference>
<keyword evidence="2" id="KW-1185">Reference proteome</keyword>
<reference evidence="1" key="1">
    <citation type="journal article" date="2023" name="IScience">
        <title>Live-bearing cockroach genome reveals convergent evolutionary mechanisms linked to viviparity in insects and beyond.</title>
        <authorList>
            <person name="Fouks B."/>
            <person name="Harrison M.C."/>
            <person name="Mikhailova A.A."/>
            <person name="Marchal E."/>
            <person name="English S."/>
            <person name="Carruthers M."/>
            <person name="Jennings E.C."/>
            <person name="Chiamaka E.L."/>
            <person name="Frigard R.A."/>
            <person name="Pippel M."/>
            <person name="Attardo G.M."/>
            <person name="Benoit J.B."/>
            <person name="Bornberg-Bauer E."/>
            <person name="Tobe S.S."/>
        </authorList>
    </citation>
    <scope>NUCLEOTIDE SEQUENCE</scope>
    <source>
        <strain evidence="1">Stay&amp;Tobe</strain>
    </source>
</reference>
<feature type="non-terminal residue" evidence="1">
    <location>
        <position position="1"/>
    </location>
</feature>
<evidence type="ECO:0000313" key="1">
    <source>
        <dbReference type="EMBL" id="KAJ9601178.1"/>
    </source>
</evidence>
<sequence>WSALEKSHSRLQYWSSKMVTSRIFTCTNQGCVCVPPPSVRGVAAASGGGNGRNPKKTRKQFRCDSPLIPLLNRQDSNLTPQSGQTSALATHPPRIMKSTFALEVSHASVSSFAVSSFQFPAFPCIINV</sequence>
<dbReference type="AlphaFoldDB" id="A0AAD8AP11"/>
<evidence type="ECO:0000313" key="2">
    <source>
        <dbReference type="Proteomes" id="UP001233999"/>
    </source>
</evidence>
<protein>
    <submittedName>
        <fullName evidence="1">Uncharacterized protein</fullName>
    </submittedName>
</protein>
<gene>
    <name evidence="1" type="ORF">L9F63_000646</name>
</gene>
<feature type="non-terminal residue" evidence="1">
    <location>
        <position position="128"/>
    </location>
</feature>
<name>A0AAD8AP11_DIPPU</name>
<accession>A0AAD8AP11</accession>
<organism evidence="1 2">
    <name type="scientific">Diploptera punctata</name>
    <name type="common">Pacific beetle cockroach</name>
    <dbReference type="NCBI Taxonomy" id="6984"/>
    <lineage>
        <taxon>Eukaryota</taxon>
        <taxon>Metazoa</taxon>
        <taxon>Ecdysozoa</taxon>
        <taxon>Arthropoda</taxon>
        <taxon>Hexapoda</taxon>
        <taxon>Insecta</taxon>
        <taxon>Pterygota</taxon>
        <taxon>Neoptera</taxon>
        <taxon>Polyneoptera</taxon>
        <taxon>Dictyoptera</taxon>
        <taxon>Blattodea</taxon>
        <taxon>Blaberoidea</taxon>
        <taxon>Blaberidae</taxon>
        <taxon>Diplopterinae</taxon>
        <taxon>Diploptera</taxon>
    </lineage>
</organism>